<dbReference type="Pfam" id="PF02475">
    <property type="entry name" value="TRM5-TYW2_MTfase"/>
    <property type="match status" value="1"/>
</dbReference>
<evidence type="ECO:0000256" key="4">
    <source>
        <dbReference type="ARBA" id="ARBA00022691"/>
    </source>
</evidence>
<dbReference type="Proteomes" id="UP001201020">
    <property type="component" value="Chromosome"/>
</dbReference>
<dbReference type="GO" id="GO:0002939">
    <property type="term" value="P:tRNA N1-guanine methylation"/>
    <property type="evidence" value="ECO:0007669"/>
    <property type="project" value="TreeGrafter"/>
</dbReference>
<evidence type="ECO:0000256" key="5">
    <source>
        <dbReference type="ARBA" id="ARBA00022694"/>
    </source>
</evidence>
<protein>
    <recommendedName>
        <fullName evidence="6">SAM-dependent methyltransferase TRM5/TYW2-type domain-containing protein</fullName>
    </recommendedName>
</protein>
<keyword evidence="3" id="KW-0808">Transferase</keyword>
<dbReference type="AlphaFoldDB" id="A0A9Y1BIT7"/>
<gene>
    <name evidence="7" type="ORF">K9W45_07450</name>
</gene>
<dbReference type="Gene3D" id="3.40.50.150">
    <property type="entry name" value="Vaccinia Virus protein VP39"/>
    <property type="match status" value="1"/>
</dbReference>
<dbReference type="GO" id="GO:0005737">
    <property type="term" value="C:cytoplasm"/>
    <property type="evidence" value="ECO:0007669"/>
    <property type="project" value="TreeGrafter"/>
</dbReference>
<dbReference type="PROSITE" id="PS51684">
    <property type="entry name" value="SAM_MT_TRM5_TYW2"/>
    <property type="match status" value="1"/>
</dbReference>
<dbReference type="InterPro" id="IPR030382">
    <property type="entry name" value="MeTrfase_TRM5/TYW2"/>
</dbReference>
<keyword evidence="4" id="KW-0949">S-adenosyl-L-methionine</keyword>
<evidence type="ECO:0000256" key="3">
    <source>
        <dbReference type="ARBA" id="ARBA00022679"/>
    </source>
</evidence>
<organism evidence="7">
    <name type="scientific">Candidatus Heimdallarchaeum aukensis</name>
    <dbReference type="NCBI Taxonomy" id="2876573"/>
    <lineage>
        <taxon>Archaea</taxon>
        <taxon>Promethearchaeati</taxon>
        <taxon>Candidatus Heimdallarchaeota</taxon>
        <taxon>Candidatus Heimdallarchaeia (ex Rinke et al. 2021) (nom. nud.)</taxon>
        <taxon>Candidatus Heimdallarchaeales</taxon>
        <taxon>Candidatus Heimdallarchaeaceae</taxon>
        <taxon>Candidatus Heimdallarchaeum</taxon>
    </lineage>
</organism>
<dbReference type="InterPro" id="IPR029063">
    <property type="entry name" value="SAM-dependent_MTases_sf"/>
</dbReference>
<dbReference type="EMBL" id="CP084166">
    <property type="protein sequence ID" value="UJG39697.1"/>
    <property type="molecule type" value="Genomic_DNA"/>
</dbReference>
<evidence type="ECO:0000259" key="6">
    <source>
        <dbReference type="PROSITE" id="PS51684"/>
    </source>
</evidence>
<name>A0A9Y1BIT7_9ARCH</name>
<dbReference type="InterPro" id="IPR056743">
    <property type="entry name" value="TRM5-TYW2-like_MTfase"/>
</dbReference>
<evidence type="ECO:0000313" key="7">
    <source>
        <dbReference type="EMBL" id="UJG39697.1"/>
    </source>
</evidence>
<dbReference type="GO" id="GO:0008175">
    <property type="term" value="F:tRNA methyltransferase activity"/>
    <property type="evidence" value="ECO:0007669"/>
    <property type="project" value="TreeGrafter"/>
</dbReference>
<dbReference type="PANTHER" id="PTHR23245">
    <property type="entry name" value="TRNA METHYLTRANSFERASE"/>
    <property type="match status" value="1"/>
</dbReference>
<reference evidence="7" key="1">
    <citation type="journal article" date="2022" name="Nat. Microbiol.">
        <title>Unique mobile elements and scalable gene flow at the prokaryote-eukaryote boundary revealed by circularized Asgard archaea genomes.</title>
        <authorList>
            <person name="Wu F."/>
            <person name="Speth D.R."/>
            <person name="Philosof A."/>
            <person name="Cremiere A."/>
            <person name="Narayanan A."/>
            <person name="Barco R.A."/>
            <person name="Connon S.A."/>
            <person name="Amend J.P."/>
            <person name="Antoshechkin I.A."/>
            <person name="Orphan V.J."/>
        </authorList>
    </citation>
    <scope>NUCLEOTIDE SEQUENCE</scope>
    <source>
        <strain evidence="7">PM71</strain>
    </source>
</reference>
<feature type="domain" description="SAM-dependent methyltransferase TRM5/TYW2-type" evidence="6">
    <location>
        <begin position="5"/>
        <end position="266"/>
    </location>
</feature>
<sequence length="266" mass="30687">MNVISEQIGHILIIRSKGNLKDLKRFAEEQLSKKKYIRTVLLQTNKVSNEERVPSLRYFMGEKKFDTIHREYGCKFYLNPAKVFFSPRLSFERQRIASKVQENEKIINFFSGVGPFSICIARKKPSSVIHSIELNPVAYQYMIKNIEANKCKNNVIPYLGDAFEIVKKQFINYADRIILPLPMLADRALSLAIKALSDEKGTIHWQISGYIGKKENKNDIEKIAKERLEKVVRENSLTNKISIQFTRKIRSLSPNIAHIAVDLTVN</sequence>
<keyword evidence="1" id="KW-0963">Cytoplasm</keyword>
<evidence type="ECO:0000256" key="2">
    <source>
        <dbReference type="ARBA" id="ARBA00022603"/>
    </source>
</evidence>
<accession>A0A9Y1BIT7</accession>
<keyword evidence="5" id="KW-0819">tRNA processing</keyword>
<keyword evidence="2" id="KW-0489">Methyltransferase</keyword>
<dbReference type="PANTHER" id="PTHR23245:SF36">
    <property type="entry name" value="TRNA (GUANINE(37)-N1)-METHYLTRANSFERASE"/>
    <property type="match status" value="1"/>
</dbReference>
<proteinExistence type="predicted"/>
<dbReference type="SUPFAM" id="SSF53335">
    <property type="entry name" value="S-adenosyl-L-methionine-dependent methyltransferases"/>
    <property type="match status" value="1"/>
</dbReference>
<evidence type="ECO:0000256" key="1">
    <source>
        <dbReference type="ARBA" id="ARBA00022490"/>
    </source>
</evidence>